<dbReference type="Proteomes" id="UP000323597">
    <property type="component" value="Chromosome D08"/>
</dbReference>
<dbReference type="AlphaFoldDB" id="A0A5D2TZ01"/>
<reference evidence="1 2" key="1">
    <citation type="submission" date="2019-07" db="EMBL/GenBank/DDBJ databases">
        <title>WGS assembly of Gossypium mustelinum.</title>
        <authorList>
            <person name="Chen Z.J."/>
            <person name="Sreedasyam A."/>
            <person name="Ando A."/>
            <person name="Song Q."/>
            <person name="De L."/>
            <person name="Hulse-Kemp A."/>
            <person name="Ding M."/>
            <person name="Ye W."/>
            <person name="Kirkbride R."/>
            <person name="Jenkins J."/>
            <person name="Plott C."/>
            <person name="Lovell J."/>
            <person name="Lin Y.-M."/>
            <person name="Vaughn R."/>
            <person name="Liu B."/>
            <person name="Li W."/>
            <person name="Simpson S."/>
            <person name="Scheffler B."/>
            <person name="Saski C."/>
            <person name="Grover C."/>
            <person name="Hu G."/>
            <person name="Conover J."/>
            <person name="Carlson J."/>
            <person name="Shu S."/>
            <person name="Boston L."/>
            <person name="Williams M."/>
            <person name="Peterson D."/>
            <person name="Mcgee K."/>
            <person name="Jones D."/>
            <person name="Wendel J."/>
            <person name="Stelly D."/>
            <person name="Grimwood J."/>
            <person name="Schmutz J."/>
        </authorList>
    </citation>
    <scope>NUCLEOTIDE SEQUENCE [LARGE SCALE GENOMIC DNA]</scope>
    <source>
        <strain evidence="1">1408120.09</strain>
    </source>
</reference>
<sequence>MFREGLWQRQRSGLPFWCKAGWRWQTSGDEYAGGTWVASCGAKKGGNPRVP</sequence>
<name>A0A5D2TZ01_GOSMU</name>
<protein>
    <submittedName>
        <fullName evidence="1">Uncharacterized protein</fullName>
    </submittedName>
</protein>
<keyword evidence="2" id="KW-1185">Reference proteome</keyword>
<proteinExistence type="predicted"/>
<evidence type="ECO:0000313" key="1">
    <source>
        <dbReference type="EMBL" id="TYI70412.1"/>
    </source>
</evidence>
<gene>
    <name evidence="1" type="ORF">E1A91_D08G219400v1</name>
</gene>
<organism evidence="1 2">
    <name type="scientific">Gossypium mustelinum</name>
    <name type="common">Cotton</name>
    <name type="synonym">Gossypium caicoense</name>
    <dbReference type="NCBI Taxonomy" id="34275"/>
    <lineage>
        <taxon>Eukaryota</taxon>
        <taxon>Viridiplantae</taxon>
        <taxon>Streptophyta</taxon>
        <taxon>Embryophyta</taxon>
        <taxon>Tracheophyta</taxon>
        <taxon>Spermatophyta</taxon>
        <taxon>Magnoliopsida</taxon>
        <taxon>eudicotyledons</taxon>
        <taxon>Gunneridae</taxon>
        <taxon>Pentapetalae</taxon>
        <taxon>rosids</taxon>
        <taxon>malvids</taxon>
        <taxon>Malvales</taxon>
        <taxon>Malvaceae</taxon>
        <taxon>Malvoideae</taxon>
        <taxon>Gossypium</taxon>
    </lineage>
</organism>
<dbReference type="EMBL" id="CM017656">
    <property type="protein sequence ID" value="TYI70412.1"/>
    <property type="molecule type" value="Genomic_DNA"/>
</dbReference>
<accession>A0A5D2TZ01</accession>
<evidence type="ECO:0000313" key="2">
    <source>
        <dbReference type="Proteomes" id="UP000323597"/>
    </source>
</evidence>